<sequence>MIGKILEGRYEIKEALGGGGMAQVYRGEDRLLHRSVTIKILREQFASDKDFIARFQQEARSVAKLSHPNVVSIYDVGQEDGLYYLVMEYVEGRSLKEIIKERGHLSVREALDIALQICEALEHAHENGVIHRDVKPHNILITKHGRVKVTDFGIAQAMTEATLTYSGTLIGSVHYLAPEQARGEPTGVTVDIYALGVVLYEMVTGELPFQGDTPLAVALKHLQEEPRPPRELNPAIPPALERIILRALAKDPARRYPTAAALRADLRALRSVLEEDDFATRELPLLAQEKDPPAVARTRRRPRVWAWVLIILAFLGLAMAGLWAGFHYYLVVGETVVPSVEGLTEGEALERLAAAGLKGQVNARQNHPEVPPGRVISQEPRAGERIKRSRPVLLVVSLGPRMRQVPNVIGDPERIARTKLQNEKFIVIVDPQGVYHPTIAADSVVAQDPPAGTSRPEGSEVRITLSKGPEPKFVRTPNLIGQNLTEAQQRIKESGLELGTLTYQRNEEHYAGVIIGQDPQPGTSILQGSPVNLVVSQGPGPTRQEAVVTIPPSGDQKEHRIRIVVIDAKGTHEEYNDVQKPGEKIVAVVPYYGKGKLQVFKDDQMILERAVP</sequence>
<dbReference type="GO" id="GO:0004674">
    <property type="term" value="F:protein serine/threonine kinase activity"/>
    <property type="evidence" value="ECO:0007669"/>
    <property type="project" value="UniProtKB-KW"/>
</dbReference>
<dbReference type="CDD" id="cd14014">
    <property type="entry name" value="STKc_PknB_like"/>
    <property type="match status" value="1"/>
</dbReference>
<gene>
    <name evidence="13" type="ORF">SAMN00808754_1086</name>
</gene>
<dbReference type="EC" id="2.7.11.1" evidence="1"/>
<keyword evidence="10" id="KW-1133">Transmembrane helix</keyword>
<dbReference type="NCBIfam" id="NF033483">
    <property type="entry name" value="PknB_PASTA_kin"/>
    <property type="match status" value="1"/>
</dbReference>
<feature type="domain" description="PASTA" evidence="12">
    <location>
        <begin position="468"/>
        <end position="537"/>
    </location>
</feature>
<keyword evidence="2 13" id="KW-0723">Serine/threonine-protein kinase</keyword>
<evidence type="ECO:0000259" key="12">
    <source>
        <dbReference type="PROSITE" id="PS51178"/>
    </source>
</evidence>
<dbReference type="InterPro" id="IPR011009">
    <property type="entry name" value="Kinase-like_dom_sf"/>
</dbReference>
<comment type="catalytic activity">
    <reaction evidence="7">
        <text>L-threonyl-[protein] + ATP = O-phospho-L-threonyl-[protein] + ADP + H(+)</text>
        <dbReference type="Rhea" id="RHEA:46608"/>
        <dbReference type="Rhea" id="RHEA-COMP:11060"/>
        <dbReference type="Rhea" id="RHEA-COMP:11605"/>
        <dbReference type="ChEBI" id="CHEBI:15378"/>
        <dbReference type="ChEBI" id="CHEBI:30013"/>
        <dbReference type="ChEBI" id="CHEBI:30616"/>
        <dbReference type="ChEBI" id="CHEBI:61977"/>
        <dbReference type="ChEBI" id="CHEBI:456216"/>
        <dbReference type="EC" id="2.7.11.1"/>
    </reaction>
</comment>
<evidence type="ECO:0000256" key="9">
    <source>
        <dbReference type="SAM" id="MobiDB-lite"/>
    </source>
</evidence>
<dbReference type="InterPro" id="IPR008271">
    <property type="entry name" value="Ser/Thr_kinase_AS"/>
</dbReference>
<keyword evidence="4" id="KW-0547">Nucleotide-binding</keyword>
<keyword evidence="3" id="KW-0808">Transferase</keyword>
<evidence type="ECO:0000256" key="1">
    <source>
        <dbReference type="ARBA" id="ARBA00012513"/>
    </source>
</evidence>
<dbReference type="Gene3D" id="3.30.10.20">
    <property type="match status" value="3"/>
</dbReference>
<dbReference type="GO" id="GO:0005524">
    <property type="term" value="F:ATP binding"/>
    <property type="evidence" value="ECO:0007669"/>
    <property type="project" value="UniProtKB-KW"/>
</dbReference>
<dbReference type="SMART" id="SM00740">
    <property type="entry name" value="PASTA"/>
    <property type="match status" value="3"/>
</dbReference>
<dbReference type="PROSITE" id="PS00108">
    <property type="entry name" value="PROTEIN_KINASE_ST"/>
    <property type="match status" value="1"/>
</dbReference>
<dbReference type="PANTHER" id="PTHR43289">
    <property type="entry name" value="MITOGEN-ACTIVATED PROTEIN KINASE KINASE KINASE 20-RELATED"/>
    <property type="match status" value="1"/>
</dbReference>
<dbReference type="Gene3D" id="3.30.200.20">
    <property type="entry name" value="Phosphorylase Kinase, domain 1"/>
    <property type="match status" value="1"/>
</dbReference>
<dbReference type="FunFam" id="1.10.510.10:FF:000021">
    <property type="entry name" value="Serine/threonine protein kinase"/>
    <property type="match status" value="1"/>
</dbReference>
<reference evidence="13 14" key="1">
    <citation type="submission" date="2017-04" db="EMBL/GenBank/DDBJ databases">
        <authorList>
            <person name="Afonso C.L."/>
            <person name="Miller P.J."/>
            <person name="Scott M.A."/>
            <person name="Spackman E."/>
            <person name="Goraichik I."/>
            <person name="Dimitrov K.M."/>
            <person name="Suarez D.L."/>
            <person name="Swayne D.E."/>
        </authorList>
    </citation>
    <scope>NUCLEOTIDE SEQUENCE [LARGE SCALE GENOMIC DNA]</scope>
    <source>
        <strain evidence="13 14">ToBE</strain>
    </source>
</reference>
<dbReference type="Proteomes" id="UP000192569">
    <property type="component" value="Chromosome I"/>
</dbReference>
<organism evidence="13 14">
    <name type="scientific">Thermanaeromonas toyohensis ToBE</name>
    <dbReference type="NCBI Taxonomy" id="698762"/>
    <lineage>
        <taxon>Bacteria</taxon>
        <taxon>Bacillati</taxon>
        <taxon>Bacillota</taxon>
        <taxon>Clostridia</taxon>
        <taxon>Neomoorellales</taxon>
        <taxon>Neomoorellaceae</taxon>
        <taxon>Thermanaeromonas</taxon>
    </lineage>
</organism>
<evidence type="ECO:0000256" key="2">
    <source>
        <dbReference type="ARBA" id="ARBA00022527"/>
    </source>
</evidence>
<dbReference type="PROSITE" id="PS50011">
    <property type="entry name" value="PROTEIN_KINASE_DOM"/>
    <property type="match status" value="1"/>
</dbReference>
<dbReference type="RefSeq" id="WP_084664576.1">
    <property type="nucleotide sequence ID" value="NZ_LT838272.1"/>
</dbReference>
<keyword evidence="14" id="KW-1185">Reference proteome</keyword>
<protein>
    <recommendedName>
        <fullName evidence="1">non-specific serine/threonine protein kinase</fullName>
        <ecNumber evidence="1">2.7.11.1</ecNumber>
    </recommendedName>
</protein>
<dbReference type="Pfam" id="PF03793">
    <property type="entry name" value="PASTA"/>
    <property type="match status" value="3"/>
</dbReference>
<dbReference type="Pfam" id="PF00069">
    <property type="entry name" value="Pkinase"/>
    <property type="match status" value="1"/>
</dbReference>
<dbReference type="FunFam" id="3.30.200.20:FF:000035">
    <property type="entry name" value="Serine/threonine protein kinase Stk1"/>
    <property type="match status" value="1"/>
</dbReference>
<proteinExistence type="predicted"/>
<dbReference type="InterPro" id="IPR000719">
    <property type="entry name" value="Prot_kinase_dom"/>
</dbReference>
<dbReference type="PANTHER" id="PTHR43289:SF34">
    <property type="entry name" value="SERINE_THREONINE-PROTEIN KINASE YBDM-RELATED"/>
    <property type="match status" value="1"/>
</dbReference>
<evidence type="ECO:0000256" key="10">
    <source>
        <dbReference type="SAM" id="Phobius"/>
    </source>
</evidence>
<dbReference type="CDD" id="cd06577">
    <property type="entry name" value="PASTA_pknB"/>
    <property type="match status" value="3"/>
</dbReference>
<accession>A0A1W1VN66</accession>
<keyword evidence="10" id="KW-0812">Transmembrane</keyword>
<name>A0A1W1VN66_9FIRM</name>
<dbReference type="STRING" id="698762.SAMN00808754_1086"/>
<dbReference type="PROSITE" id="PS51178">
    <property type="entry name" value="PASTA"/>
    <property type="match status" value="3"/>
</dbReference>
<feature type="domain" description="PASTA" evidence="12">
    <location>
        <begin position="333"/>
        <end position="398"/>
    </location>
</feature>
<comment type="catalytic activity">
    <reaction evidence="8">
        <text>L-seryl-[protein] + ATP = O-phospho-L-seryl-[protein] + ADP + H(+)</text>
        <dbReference type="Rhea" id="RHEA:17989"/>
        <dbReference type="Rhea" id="RHEA-COMP:9863"/>
        <dbReference type="Rhea" id="RHEA-COMP:11604"/>
        <dbReference type="ChEBI" id="CHEBI:15378"/>
        <dbReference type="ChEBI" id="CHEBI:29999"/>
        <dbReference type="ChEBI" id="CHEBI:30616"/>
        <dbReference type="ChEBI" id="CHEBI:83421"/>
        <dbReference type="ChEBI" id="CHEBI:456216"/>
        <dbReference type="EC" id="2.7.11.1"/>
    </reaction>
</comment>
<keyword evidence="10" id="KW-0472">Membrane</keyword>
<evidence type="ECO:0000256" key="8">
    <source>
        <dbReference type="ARBA" id="ARBA00048679"/>
    </source>
</evidence>
<feature type="transmembrane region" description="Helical" evidence="10">
    <location>
        <begin position="304"/>
        <end position="330"/>
    </location>
</feature>
<dbReference type="SUPFAM" id="SSF56112">
    <property type="entry name" value="Protein kinase-like (PK-like)"/>
    <property type="match status" value="1"/>
</dbReference>
<keyword evidence="5 13" id="KW-0418">Kinase</keyword>
<evidence type="ECO:0000256" key="4">
    <source>
        <dbReference type="ARBA" id="ARBA00022741"/>
    </source>
</evidence>
<feature type="domain" description="PASTA" evidence="12">
    <location>
        <begin position="399"/>
        <end position="467"/>
    </location>
</feature>
<evidence type="ECO:0000256" key="5">
    <source>
        <dbReference type="ARBA" id="ARBA00022777"/>
    </source>
</evidence>
<keyword evidence="6" id="KW-0067">ATP-binding</keyword>
<feature type="region of interest" description="Disordered" evidence="9">
    <location>
        <begin position="363"/>
        <end position="382"/>
    </location>
</feature>
<evidence type="ECO:0000256" key="6">
    <source>
        <dbReference type="ARBA" id="ARBA00022840"/>
    </source>
</evidence>
<dbReference type="SMART" id="SM00220">
    <property type="entry name" value="S_TKc"/>
    <property type="match status" value="1"/>
</dbReference>
<dbReference type="InterPro" id="IPR005543">
    <property type="entry name" value="PASTA_dom"/>
</dbReference>
<dbReference type="OrthoDB" id="9788659at2"/>
<dbReference type="EMBL" id="LT838272">
    <property type="protein sequence ID" value="SMB94670.1"/>
    <property type="molecule type" value="Genomic_DNA"/>
</dbReference>
<evidence type="ECO:0000259" key="11">
    <source>
        <dbReference type="PROSITE" id="PS50011"/>
    </source>
</evidence>
<dbReference type="AlphaFoldDB" id="A0A1W1VN66"/>
<feature type="domain" description="Protein kinase" evidence="11">
    <location>
        <begin position="10"/>
        <end position="273"/>
    </location>
</feature>
<dbReference type="Gene3D" id="1.10.510.10">
    <property type="entry name" value="Transferase(Phosphotransferase) domain 1"/>
    <property type="match status" value="1"/>
</dbReference>
<evidence type="ECO:0000256" key="7">
    <source>
        <dbReference type="ARBA" id="ARBA00047899"/>
    </source>
</evidence>
<evidence type="ECO:0000313" key="13">
    <source>
        <dbReference type="EMBL" id="SMB94670.1"/>
    </source>
</evidence>
<evidence type="ECO:0000256" key="3">
    <source>
        <dbReference type="ARBA" id="ARBA00022679"/>
    </source>
</evidence>
<evidence type="ECO:0000313" key="14">
    <source>
        <dbReference type="Proteomes" id="UP000192569"/>
    </source>
</evidence>